<dbReference type="Proteomes" id="UP001301140">
    <property type="component" value="Unassembled WGS sequence"/>
</dbReference>
<proteinExistence type="predicted"/>
<dbReference type="AlphaFoldDB" id="A0AAP3XT87"/>
<dbReference type="RefSeq" id="WP_327789882.1">
    <property type="nucleotide sequence ID" value="NZ_JARGEQ010000135.1"/>
</dbReference>
<comment type="caution">
    <text evidence="2">The sequence shown here is derived from an EMBL/GenBank/DDBJ whole genome shotgun (WGS) entry which is preliminary data.</text>
</comment>
<name>A0AAP3XT87_9PROT</name>
<keyword evidence="3" id="KW-1185">Reference proteome</keyword>
<dbReference type="EMBL" id="JARGEQ010000135">
    <property type="protein sequence ID" value="MDF1587458.1"/>
    <property type="molecule type" value="Genomic_DNA"/>
</dbReference>
<evidence type="ECO:0000256" key="1">
    <source>
        <dbReference type="SAM" id="MobiDB-lite"/>
    </source>
</evidence>
<evidence type="ECO:0000313" key="2">
    <source>
        <dbReference type="EMBL" id="MDF1587458.1"/>
    </source>
</evidence>
<protein>
    <submittedName>
        <fullName evidence="2">Uncharacterized protein</fullName>
    </submittedName>
</protein>
<sequence length="77" mass="7940">MTARPRSTLARARRAALLGLLVLGGCGSYEPFEVHQPEDIKPGPGLLSGSDGRFVLHRGNLPAATTGGTADGKATAR</sequence>
<reference evidence="2 3" key="1">
    <citation type="submission" date="2023-03" db="EMBL/GenBank/DDBJ databases">
        <title>YIM 152171 draft genome.</title>
        <authorList>
            <person name="Yang Z."/>
        </authorList>
    </citation>
    <scope>NUCLEOTIDE SEQUENCE [LARGE SCALE GENOMIC DNA]</scope>
    <source>
        <strain evidence="2 3">YIM 152171</strain>
    </source>
</reference>
<accession>A0AAP3XT87</accession>
<feature type="compositionally biased region" description="Low complexity" evidence="1">
    <location>
        <begin position="63"/>
        <end position="77"/>
    </location>
</feature>
<feature type="region of interest" description="Disordered" evidence="1">
    <location>
        <begin position="57"/>
        <end position="77"/>
    </location>
</feature>
<organism evidence="2 3">
    <name type="scientific">Marinimicrococcus flavescens</name>
    <dbReference type="NCBI Taxonomy" id="3031815"/>
    <lineage>
        <taxon>Bacteria</taxon>
        <taxon>Pseudomonadati</taxon>
        <taxon>Pseudomonadota</taxon>
        <taxon>Alphaproteobacteria</taxon>
        <taxon>Geminicoccales</taxon>
        <taxon>Geminicoccaceae</taxon>
        <taxon>Marinimicrococcus</taxon>
    </lineage>
</organism>
<evidence type="ECO:0000313" key="3">
    <source>
        <dbReference type="Proteomes" id="UP001301140"/>
    </source>
</evidence>
<gene>
    <name evidence="2" type="ORF">PZ740_13805</name>
</gene>
<dbReference type="PROSITE" id="PS51257">
    <property type="entry name" value="PROKAR_LIPOPROTEIN"/>
    <property type="match status" value="1"/>
</dbReference>